<dbReference type="EMBL" id="RXIC02000396">
    <property type="protein sequence ID" value="KAB1199908.1"/>
    <property type="molecule type" value="Genomic_DNA"/>
</dbReference>
<protein>
    <submittedName>
        <fullName evidence="1">Uncharacterized protein</fullName>
    </submittedName>
</protein>
<comment type="caution">
    <text evidence="1">The sequence shown here is derived from an EMBL/GenBank/DDBJ whole genome shotgun (WGS) entry which is preliminary data.</text>
</comment>
<proteinExistence type="predicted"/>
<dbReference type="Proteomes" id="UP000516437">
    <property type="component" value="Unassembled WGS sequence"/>
</dbReference>
<evidence type="ECO:0000313" key="1">
    <source>
        <dbReference type="EMBL" id="KAB1199908.1"/>
    </source>
</evidence>
<dbReference type="OrthoDB" id="1731983at2759"/>
<dbReference type="AlphaFoldDB" id="A0A6A1UIR6"/>
<name>A0A6A1UIR6_9ROSI</name>
<keyword evidence="2" id="KW-1185">Reference proteome</keyword>
<organism evidence="1 2">
    <name type="scientific">Morella rubra</name>
    <name type="common">Chinese bayberry</name>
    <dbReference type="NCBI Taxonomy" id="262757"/>
    <lineage>
        <taxon>Eukaryota</taxon>
        <taxon>Viridiplantae</taxon>
        <taxon>Streptophyta</taxon>
        <taxon>Embryophyta</taxon>
        <taxon>Tracheophyta</taxon>
        <taxon>Spermatophyta</taxon>
        <taxon>Magnoliopsida</taxon>
        <taxon>eudicotyledons</taxon>
        <taxon>Gunneridae</taxon>
        <taxon>Pentapetalae</taxon>
        <taxon>rosids</taxon>
        <taxon>fabids</taxon>
        <taxon>Fagales</taxon>
        <taxon>Myricaceae</taxon>
        <taxon>Morella</taxon>
    </lineage>
</organism>
<accession>A0A6A1UIR6</accession>
<gene>
    <name evidence="1" type="ORF">CJ030_MR0G009074</name>
</gene>
<evidence type="ECO:0000313" key="2">
    <source>
        <dbReference type="Proteomes" id="UP000516437"/>
    </source>
</evidence>
<sequence>MAVEESDSNEATSNHVVVIFGVTGLVAKDLKRRLRLRSNWKVYGIARNPEIVPIKDTFISFSCDSLNSFETQEKLYSLQDLMWHILLLCLELIEKLPRSNLKIEQQCVKRGQNPKPNNYLDLTIGACFENPPHPQKDALRIEMRGVAPRVRTLTAGHSNESRNLPFSARGNHRVFRNHDMSYILSQKYLVSLPCTTETRNYCQAVNLGGMG</sequence>
<reference evidence="1 2" key="1">
    <citation type="journal article" date="2019" name="Plant Biotechnol. J.">
        <title>The red bayberry genome and genetic basis of sex determination.</title>
        <authorList>
            <person name="Jia H.M."/>
            <person name="Jia H.J."/>
            <person name="Cai Q.L."/>
            <person name="Wang Y."/>
            <person name="Zhao H.B."/>
            <person name="Yang W.F."/>
            <person name="Wang G.Y."/>
            <person name="Li Y.H."/>
            <person name="Zhan D.L."/>
            <person name="Shen Y.T."/>
            <person name="Niu Q.F."/>
            <person name="Chang L."/>
            <person name="Qiu J."/>
            <person name="Zhao L."/>
            <person name="Xie H.B."/>
            <person name="Fu W.Y."/>
            <person name="Jin J."/>
            <person name="Li X.W."/>
            <person name="Jiao Y."/>
            <person name="Zhou C.C."/>
            <person name="Tu T."/>
            <person name="Chai C.Y."/>
            <person name="Gao J.L."/>
            <person name="Fan L.J."/>
            <person name="van de Weg E."/>
            <person name="Wang J.Y."/>
            <person name="Gao Z.S."/>
        </authorList>
    </citation>
    <scope>NUCLEOTIDE SEQUENCE [LARGE SCALE GENOMIC DNA]</scope>
    <source>
        <tissue evidence="1">Leaves</tissue>
    </source>
</reference>